<comment type="caution">
    <text evidence="1">The sequence shown here is derived from an EMBL/GenBank/DDBJ whole genome shotgun (WGS) entry which is preliminary data.</text>
</comment>
<sequence>MVSGAVAPITSNPPVRVRYLIRGVTSEETQEQSLDVLCK</sequence>
<gene>
    <name evidence="1" type="ORF">Godav_018099</name>
</gene>
<evidence type="ECO:0000313" key="1">
    <source>
        <dbReference type="EMBL" id="MBA0605533.1"/>
    </source>
</evidence>
<reference evidence="1 2" key="1">
    <citation type="journal article" date="2019" name="Genome Biol. Evol.">
        <title>Insights into the evolution of the New World diploid cottons (Gossypium, subgenus Houzingenia) based on genome sequencing.</title>
        <authorList>
            <person name="Grover C.E."/>
            <person name="Arick M.A. 2nd"/>
            <person name="Thrash A."/>
            <person name="Conover J.L."/>
            <person name="Sanders W.S."/>
            <person name="Peterson D.G."/>
            <person name="Frelichowski J.E."/>
            <person name="Scheffler J.A."/>
            <person name="Scheffler B.E."/>
            <person name="Wendel J.F."/>
        </authorList>
    </citation>
    <scope>NUCLEOTIDE SEQUENCE [LARGE SCALE GENOMIC DNA]</scope>
    <source>
        <strain evidence="1">27</strain>
        <tissue evidence="1">Leaf</tissue>
    </source>
</reference>
<organism evidence="1 2">
    <name type="scientific">Gossypium davidsonii</name>
    <name type="common">Davidson's cotton</name>
    <name type="synonym">Gossypium klotzschianum subsp. davidsonii</name>
    <dbReference type="NCBI Taxonomy" id="34287"/>
    <lineage>
        <taxon>Eukaryota</taxon>
        <taxon>Viridiplantae</taxon>
        <taxon>Streptophyta</taxon>
        <taxon>Embryophyta</taxon>
        <taxon>Tracheophyta</taxon>
        <taxon>Spermatophyta</taxon>
        <taxon>Magnoliopsida</taxon>
        <taxon>eudicotyledons</taxon>
        <taxon>Gunneridae</taxon>
        <taxon>Pentapetalae</taxon>
        <taxon>rosids</taxon>
        <taxon>malvids</taxon>
        <taxon>Malvales</taxon>
        <taxon>Malvaceae</taxon>
        <taxon>Malvoideae</taxon>
        <taxon>Gossypium</taxon>
    </lineage>
</organism>
<evidence type="ECO:0000313" key="2">
    <source>
        <dbReference type="Proteomes" id="UP000593561"/>
    </source>
</evidence>
<dbReference type="AlphaFoldDB" id="A0A7J8QW53"/>
<proteinExistence type="predicted"/>
<name>A0A7J8QW53_GOSDV</name>
<dbReference type="EMBL" id="JABFAC010000001">
    <property type="protein sequence ID" value="MBA0605533.1"/>
    <property type="molecule type" value="Genomic_DNA"/>
</dbReference>
<dbReference type="Proteomes" id="UP000593561">
    <property type="component" value="Unassembled WGS sequence"/>
</dbReference>
<protein>
    <submittedName>
        <fullName evidence="1">Uncharacterized protein</fullName>
    </submittedName>
</protein>
<feature type="non-terminal residue" evidence="1">
    <location>
        <position position="39"/>
    </location>
</feature>
<accession>A0A7J8QW53</accession>
<keyword evidence="2" id="KW-1185">Reference proteome</keyword>